<organism evidence="2 3">
    <name type="scientific">Sinorhizobium fredii (strain NBRC 101917 / NGR234)</name>
    <dbReference type="NCBI Taxonomy" id="394"/>
    <lineage>
        <taxon>Bacteria</taxon>
        <taxon>Pseudomonadati</taxon>
        <taxon>Pseudomonadota</taxon>
        <taxon>Alphaproteobacteria</taxon>
        <taxon>Hyphomicrobiales</taxon>
        <taxon>Rhizobiaceae</taxon>
        <taxon>Sinorhizobium/Ensifer group</taxon>
        <taxon>Sinorhizobium</taxon>
    </lineage>
</organism>
<keyword evidence="1" id="KW-0812">Transmembrane</keyword>
<protein>
    <submittedName>
        <fullName evidence="2">Uncharacterized protein</fullName>
    </submittedName>
</protein>
<accession>C3KPY8</accession>
<dbReference type="AlphaFoldDB" id="C3KPY8"/>
<feature type="transmembrane region" description="Helical" evidence="1">
    <location>
        <begin position="51"/>
        <end position="72"/>
    </location>
</feature>
<dbReference type="HOGENOM" id="CLU_2635626_0_0_5"/>
<dbReference type="KEGG" id="rhi:NGR_b06880"/>
<reference evidence="3" key="1">
    <citation type="journal article" date="2004" name="J. Bacteriol.">
        <title>An evolutionary hot spot: the pNGR234b replicon of Rhizobium sp. strain NGR234.</title>
        <authorList>
            <person name="Streit W.R."/>
            <person name="Schmitz R.A."/>
            <person name="Perret X."/>
            <person name="Staehelin C."/>
            <person name="Deakin W.J."/>
            <person name="Raasch C."/>
            <person name="Liesegang H."/>
            <person name="Broughton W.J."/>
        </authorList>
    </citation>
    <scope>NUCLEOTIDE SEQUENCE [LARGE SCALE GENOMIC DNA]</scope>
    <source>
        <strain evidence="3">NBRC 101917 / NGR234</strain>
    </source>
</reference>
<proteinExistence type="predicted"/>
<gene>
    <name evidence="2" type="ordered locus">NGR_b06880</name>
</gene>
<keyword evidence="1" id="KW-0472">Membrane</keyword>
<name>C3KPY8_SINFN</name>
<evidence type="ECO:0000256" key="1">
    <source>
        <dbReference type="SAM" id="Phobius"/>
    </source>
</evidence>
<geneLocation type="plasmid" evidence="3">
    <name>sym pNGR234b</name>
</geneLocation>
<sequence length="77" mass="7940">MHRRAARSPAGGIDNPAGQLAAALGLRRALGPIKTSLLRTRRSHEAMTTQGLFGASVAFVILTINCGLGTPLTSGSQ</sequence>
<reference evidence="2 3" key="2">
    <citation type="journal article" date="2009" name="Appl. Environ. Microbiol.">
        <title>Rhizobium sp. strain NGR234 possesses a remarkable number of secretion systems.</title>
        <authorList>
            <person name="Schmeisser C."/>
            <person name="Liesegang H."/>
            <person name="Krysciak D."/>
            <person name="Bakkou N."/>
            <person name="Le Quere A."/>
            <person name="Wollherr A."/>
            <person name="Heinemeyer I."/>
            <person name="Morgenstern B."/>
            <person name="Pommerening-Roeser A."/>
            <person name="Flores M."/>
            <person name="Palacios R."/>
            <person name="Brenner S."/>
            <person name="Gottschalk G."/>
            <person name="Schmitz R.A."/>
            <person name="Broughton W.J."/>
            <person name="Perret X."/>
            <person name="Strittmatter A.W."/>
            <person name="Streit W.R."/>
        </authorList>
    </citation>
    <scope>NUCLEOTIDE SEQUENCE [LARGE SCALE GENOMIC DNA]</scope>
    <source>
        <strain evidence="3">NBRC 101917 / NGR234</strain>
    </source>
</reference>
<evidence type="ECO:0000313" key="2">
    <source>
        <dbReference type="EMBL" id="ACP22146.1"/>
    </source>
</evidence>
<evidence type="ECO:0000313" key="3">
    <source>
        <dbReference type="Proteomes" id="UP000001054"/>
    </source>
</evidence>
<keyword evidence="3" id="KW-1185">Reference proteome</keyword>
<keyword evidence="2" id="KW-0614">Plasmid</keyword>
<keyword evidence="1" id="KW-1133">Transmembrane helix</keyword>
<dbReference type="Proteomes" id="UP000001054">
    <property type="component" value="Plasmid pNGR234b"/>
</dbReference>
<dbReference type="EMBL" id="CP000874">
    <property type="protein sequence ID" value="ACP22146.1"/>
    <property type="molecule type" value="Genomic_DNA"/>
</dbReference>